<gene>
    <name evidence="2" type="ORF">ECRASSUSDP1_LOCUS23313</name>
</gene>
<evidence type="ECO:0000313" key="3">
    <source>
        <dbReference type="Proteomes" id="UP001295684"/>
    </source>
</evidence>
<dbReference type="EMBL" id="CAMPGE010023976">
    <property type="protein sequence ID" value="CAI2381847.1"/>
    <property type="molecule type" value="Genomic_DNA"/>
</dbReference>
<feature type="region of interest" description="Disordered" evidence="1">
    <location>
        <begin position="395"/>
        <end position="414"/>
    </location>
</feature>
<feature type="compositionally biased region" description="Low complexity" evidence="1">
    <location>
        <begin position="444"/>
        <end position="453"/>
    </location>
</feature>
<name>A0AAD2D5Z0_EUPCR</name>
<sequence>MLTKFESYEISTLKDLLERDESVRSMLSLLTQNIMITCVATYCGPCFKAESLTSYLERTYELFISVLTQGAPLLVLEEYINLLKVIEFHCMFRKVNPYKQFSYLKITKEFSSRVYRDIPTLMKLYAEPINGKFIDISGFHDSLVNAYMLLMKHLIPKIERTVQKRTAQPGAWYDILDYHCVKFYPIGALSEKITGVKVDDSQAFEYTREHTLFEYIDKYLYTTEIEIYQNFPSLEEAPNLLKIFTMHVSILNYSKTIERLCKVLTDLSEGKFYLDLYNIQDIDALRRADFDSIKTNRTLDESIQALLSTQKHFIFLVSLWKNICLTYEDFQIDGCALEEKYDLFMSLKFLPLQNSTLKKRIENLQEFEPLGTYYFITLDQLGLISQLEEVKQSEEIKQDVKEEDTKKVTEEEDWEAQEDQALLSSLTQNFVEFTKQDEAKKNSQNEPQENSNENEADDRGSSFSALGAILQVQNSIKYFLASKTSVEEIIKQLTKVHKENLKDLEIINKVSQFYKIQNLNPHTKKIINRWMFKQLKKKQVHISRDVFLKYFKKPKKMLSHLDQERYHLFLSALIFKELDDPKFPLSPKSIKSLLKTTGGNVEEDTLWLSLISDPYFLEYFDSRFERSSISEAMDDAEICICGHEIDMKSELEDNDIGDLFGDLDDDY</sequence>
<proteinExistence type="predicted"/>
<keyword evidence="3" id="KW-1185">Reference proteome</keyword>
<feature type="compositionally biased region" description="Basic and acidic residues" evidence="1">
    <location>
        <begin position="395"/>
        <end position="409"/>
    </location>
</feature>
<dbReference type="Proteomes" id="UP001295684">
    <property type="component" value="Unassembled WGS sequence"/>
</dbReference>
<feature type="region of interest" description="Disordered" evidence="1">
    <location>
        <begin position="437"/>
        <end position="460"/>
    </location>
</feature>
<reference evidence="2" key="1">
    <citation type="submission" date="2023-07" db="EMBL/GenBank/DDBJ databases">
        <authorList>
            <consortium name="AG Swart"/>
            <person name="Singh M."/>
            <person name="Singh A."/>
            <person name="Seah K."/>
            <person name="Emmerich C."/>
        </authorList>
    </citation>
    <scope>NUCLEOTIDE SEQUENCE</scope>
    <source>
        <strain evidence="2">DP1</strain>
    </source>
</reference>
<organism evidence="2 3">
    <name type="scientific">Euplotes crassus</name>
    <dbReference type="NCBI Taxonomy" id="5936"/>
    <lineage>
        <taxon>Eukaryota</taxon>
        <taxon>Sar</taxon>
        <taxon>Alveolata</taxon>
        <taxon>Ciliophora</taxon>
        <taxon>Intramacronucleata</taxon>
        <taxon>Spirotrichea</taxon>
        <taxon>Hypotrichia</taxon>
        <taxon>Euplotida</taxon>
        <taxon>Euplotidae</taxon>
        <taxon>Moneuplotes</taxon>
    </lineage>
</organism>
<comment type="caution">
    <text evidence="2">The sequence shown here is derived from an EMBL/GenBank/DDBJ whole genome shotgun (WGS) entry which is preliminary data.</text>
</comment>
<accession>A0AAD2D5Z0</accession>
<evidence type="ECO:0000256" key="1">
    <source>
        <dbReference type="SAM" id="MobiDB-lite"/>
    </source>
</evidence>
<evidence type="ECO:0000313" key="2">
    <source>
        <dbReference type="EMBL" id="CAI2381847.1"/>
    </source>
</evidence>
<protein>
    <submittedName>
        <fullName evidence="2">Uncharacterized protein</fullName>
    </submittedName>
</protein>
<dbReference type="AlphaFoldDB" id="A0AAD2D5Z0"/>